<keyword evidence="1" id="KW-0472">Membrane</keyword>
<dbReference type="PATRIC" id="fig|1470200.3.peg.1076"/>
<keyword evidence="1" id="KW-0812">Transmembrane</keyword>
<dbReference type="InterPro" id="IPR058186">
    <property type="entry name" value="MIGRI"/>
</dbReference>
<accession>A0A0J0YU52</accession>
<reference evidence="2 3" key="1">
    <citation type="submission" date="2014-11" db="EMBL/GenBank/DDBJ databases">
        <title>Genome of a novel goose pathogen.</title>
        <authorList>
            <person name="Hansen C.M."/>
            <person name="Hueffer K."/>
            <person name="Choi S.C."/>
        </authorList>
    </citation>
    <scope>NUCLEOTIDE SEQUENCE [LARGE SCALE GENOMIC DNA]</scope>
    <source>
        <strain evidence="2 3">KH1503</strain>
    </source>
</reference>
<dbReference type="AlphaFoldDB" id="A0A0J0YU52"/>
<keyword evidence="3" id="KW-1185">Reference proteome</keyword>
<feature type="transmembrane region" description="Helical" evidence="1">
    <location>
        <begin position="6"/>
        <end position="23"/>
    </location>
</feature>
<evidence type="ECO:0000313" key="2">
    <source>
        <dbReference type="EMBL" id="KLT73631.1"/>
    </source>
</evidence>
<feature type="transmembrane region" description="Helical" evidence="1">
    <location>
        <begin position="35"/>
        <end position="55"/>
    </location>
</feature>
<dbReference type="STRING" id="1470200.PL75_01400"/>
<comment type="caution">
    <text evidence="2">The sequence shown here is derived from an EMBL/GenBank/DDBJ whole genome shotgun (WGS) entry which is preliminary data.</text>
</comment>
<dbReference type="Proteomes" id="UP000036027">
    <property type="component" value="Unassembled WGS sequence"/>
</dbReference>
<evidence type="ECO:0000313" key="3">
    <source>
        <dbReference type="Proteomes" id="UP000036027"/>
    </source>
</evidence>
<sequence length="59" mass="6886">MIGRILKIIFFLGIIGLIINRLFNRKQKQTISRVMIISAWVYLVVSAIVLAWYLYKSLS</sequence>
<dbReference type="RefSeq" id="WP_047760130.1">
    <property type="nucleotide sequence ID" value="NZ_CP091510.1"/>
</dbReference>
<protein>
    <submittedName>
        <fullName evidence="2">NADH dehydrogenase</fullName>
    </submittedName>
</protein>
<evidence type="ECO:0000256" key="1">
    <source>
        <dbReference type="SAM" id="Phobius"/>
    </source>
</evidence>
<gene>
    <name evidence="2" type="ORF">PL75_01400</name>
</gene>
<dbReference type="EMBL" id="JTDO01000002">
    <property type="protein sequence ID" value="KLT73631.1"/>
    <property type="molecule type" value="Genomic_DNA"/>
</dbReference>
<dbReference type="NCBIfam" id="NF047648">
    <property type="entry name" value="MIGRI_fam"/>
    <property type="match status" value="1"/>
</dbReference>
<proteinExistence type="predicted"/>
<name>A0A0J0YU52_9NEIS</name>
<organism evidence="2 3">
    <name type="scientific">Neisseria arctica</name>
    <dbReference type="NCBI Taxonomy" id="1470200"/>
    <lineage>
        <taxon>Bacteria</taxon>
        <taxon>Pseudomonadati</taxon>
        <taxon>Pseudomonadota</taxon>
        <taxon>Betaproteobacteria</taxon>
        <taxon>Neisseriales</taxon>
        <taxon>Neisseriaceae</taxon>
        <taxon>Neisseria</taxon>
    </lineage>
</organism>
<keyword evidence="1" id="KW-1133">Transmembrane helix</keyword>